<evidence type="ECO:0000313" key="3">
    <source>
        <dbReference type="Proteomes" id="UP000285655"/>
    </source>
</evidence>
<keyword evidence="1" id="KW-0812">Transmembrane</keyword>
<name>A0A419DAR1_9BACT</name>
<evidence type="ECO:0000313" key="2">
    <source>
        <dbReference type="EMBL" id="RJO60160.1"/>
    </source>
</evidence>
<sequence length="171" mass="19359">MDSLKFESNSGKQMVLSLLSIVVGIILVVGFWHFDGVGRTNSLAGFLLGVFLLLIGISAFLVRGRQTIIVDLGRRHIVVEETNKLRSKKRLIPFNEIVGTGIGYLGTKSNFVTFYYINLKLKYGEEYPLFSPGRFFDGGSDRSAMESRRQRLEEYIKQCDGKLIMNERGHM</sequence>
<dbReference type="AlphaFoldDB" id="A0A419DAR1"/>
<protein>
    <submittedName>
        <fullName evidence="2">Uncharacterized protein</fullName>
    </submittedName>
</protein>
<keyword evidence="1" id="KW-0472">Membrane</keyword>
<dbReference type="EMBL" id="QZJW01000053">
    <property type="protein sequence ID" value="RJO60160.1"/>
    <property type="molecule type" value="Genomic_DNA"/>
</dbReference>
<accession>A0A419DAR1</accession>
<keyword evidence="1" id="KW-1133">Transmembrane helix</keyword>
<feature type="transmembrane region" description="Helical" evidence="1">
    <location>
        <begin position="14"/>
        <end position="34"/>
    </location>
</feature>
<proteinExistence type="predicted"/>
<dbReference type="Proteomes" id="UP000285655">
    <property type="component" value="Unassembled WGS sequence"/>
</dbReference>
<organism evidence="2 3">
    <name type="scientific">candidate division WS5 bacterium</name>
    <dbReference type="NCBI Taxonomy" id="2093353"/>
    <lineage>
        <taxon>Bacteria</taxon>
        <taxon>candidate division WS5</taxon>
    </lineage>
</organism>
<comment type="caution">
    <text evidence="2">The sequence shown here is derived from an EMBL/GenBank/DDBJ whole genome shotgun (WGS) entry which is preliminary data.</text>
</comment>
<evidence type="ECO:0000256" key="1">
    <source>
        <dbReference type="SAM" id="Phobius"/>
    </source>
</evidence>
<reference evidence="2 3" key="1">
    <citation type="journal article" date="2017" name="ISME J.">
        <title>Energy and carbon metabolisms in a deep terrestrial subsurface fluid microbial community.</title>
        <authorList>
            <person name="Momper L."/>
            <person name="Jungbluth S.P."/>
            <person name="Lee M.D."/>
            <person name="Amend J.P."/>
        </authorList>
    </citation>
    <scope>NUCLEOTIDE SEQUENCE [LARGE SCALE GENOMIC DNA]</scope>
    <source>
        <strain evidence="2">SURF_29</strain>
    </source>
</reference>
<feature type="transmembrane region" description="Helical" evidence="1">
    <location>
        <begin position="40"/>
        <end position="62"/>
    </location>
</feature>
<gene>
    <name evidence="2" type="ORF">C4544_06080</name>
</gene>